<gene>
    <name evidence="1" type="ORF">EIP75_11860</name>
</gene>
<dbReference type="InterPro" id="IPR010319">
    <property type="entry name" value="Transglutaminase-like_Cys_pept"/>
</dbReference>
<comment type="caution">
    <text evidence="1">The sequence shown here is derived from an EMBL/GenBank/DDBJ whole genome shotgun (WGS) entry which is preliminary data.</text>
</comment>
<dbReference type="PANTHER" id="PTHR39327:SF1">
    <property type="entry name" value="BLR5470 PROTEIN"/>
    <property type="match status" value="1"/>
</dbReference>
<keyword evidence="2" id="KW-1185">Reference proteome</keyword>
<dbReference type="AlphaFoldDB" id="A0A426VBA1"/>
<sequence>MRVALGMCERLIRLLKSRLLWRHGQALGVVALLCLLLHGNALDSSKLLQSAQRFSPAAVQRTQALVQEMEAVGNGPEDEKLKAINNFFNRTVQFRDDRDAWGMVDYWASPLELLNKGQGDCEDYAIAKYFSLISMGVAPAKMRMVYVRAQLGGGVQAHMVLAYYPEPTAEPLILDNLITDIRPASRRPDLAPVFSFNAEGLWQGVGGSSAGDPVARLSRWRDILSKAKAEGWW</sequence>
<proteinExistence type="predicted"/>
<dbReference type="PANTHER" id="PTHR39327">
    <property type="match status" value="1"/>
</dbReference>
<evidence type="ECO:0000313" key="1">
    <source>
        <dbReference type="EMBL" id="RRS04215.1"/>
    </source>
</evidence>
<accession>A0A426VBA1</accession>
<dbReference type="Proteomes" id="UP000269265">
    <property type="component" value="Unassembled WGS sequence"/>
</dbReference>
<evidence type="ECO:0000313" key="2">
    <source>
        <dbReference type="Proteomes" id="UP000269265"/>
    </source>
</evidence>
<dbReference type="Gene3D" id="3.10.620.30">
    <property type="match status" value="1"/>
</dbReference>
<protein>
    <recommendedName>
        <fullName evidence="3">Transglutaminase</fullName>
    </recommendedName>
</protein>
<evidence type="ECO:0008006" key="3">
    <source>
        <dbReference type="Google" id="ProtNLM"/>
    </source>
</evidence>
<dbReference type="EMBL" id="RSED01000008">
    <property type="protein sequence ID" value="RRS04215.1"/>
    <property type="molecule type" value="Genomic_DNA"/>
</dbReference>
<organism evidence="1 2">
    <name type="scientific">Aquabacterium soli</name>
    <dbReference type="NCBI Taxonomy" id="2493092"/>
    <lineage>
        <taxon>Bacteria</taxon>
        <taxon>Pseudomonadati</taxon>
        <taxon>Pseudomonadota</taxon>
        <taxon>Betaproteobacteria</taxon>
        <taxon>Burkholderiales</taxon>
        <taxon>Aquabacterium</taxon>
    </lineage>
</organism>
<dbReference type="InterPro" id="IPR038765">
    <property type="entry name" value="Papain-like_cys_pep_sf"/>
</dbReference>
<reference evidence="1 2" key="1">
    <citation type="submission" date="2018-12" db="EMBL/GenBank/DDBJ databases">
        <title>The whole draft genome of Aquabacterium sp. SJQ9.</title>
        <authorList>
            <person name="Sun L."/>
            <person name="Gao X."/>
            <person name="Chen W."/>
            <person name="Huang K."/>
        </authorList>
    </citation>
    <scope>NUCLEOTIDE SEQUENCE [LARGE SCALE GENOMIC DNA]</scope>
    <source>
        <strain evidence="1 2">SJQ9</strain>
    </source>
</reference>
<name>A0A426VBA1_9BURK</name>
<dbReference type="OrthoDB" id="5401788at2"/>
<dbReference type="SUPFAM" id="SSF54001">
    <property type="entry name" value="Cysteine proteinases"/>
    <property type="match status" value="1"/>
</dbReference>
<dbReference type="Pfam" id="PF06035">
    <property type="entry name" value="Peptidase_C93"/>
    <property type="match status" value="1"/>
</dbReference>